<accession>A0A0D0US37</accession>
<evidence type="ECO:0000313" key="2">
    <source>
        <dbReference type="EMBL" id="KIR38011.1"/>
    </source>
</evidence>
<feature type="region of interest" description="Disordered" evidence="1">
    <location>
        <begin position="276"/>
        <end position="298"/>
    </location>
</feature>
<evidence type="ECO:0000313" key="3">
    <source>
        <dbReference type="Proteomes" id="UP000053392"/>
    </source>
</evidence>
<dbReference type="OrthoDB" id="2564845at2759"/>
<sequence length="341" mass="36688">MPVTKKKGAVFAIYTDSPDRSSQPLSKQLKRTSPRRSTNTSRKALTSLQPKSLVPPSSRALALKKPAVLKHKPQSDAPVKSKSKSTIQIYTDPEPSKPKSSGVIGATAIKRRAPTSTLVASQPLSVTPSIKRTRDLLSPLPIFLDSQENEGASCRPTTRSVTGRSPAKRGRTVLSAVESSSAILSSASRRKKEVTMNKENSAPPTLLFDDFEGSPATRTRSKVHNMPFEFSVTLSPLNFRDTPQQRRRTEVERLLGDSPVLGVNVTRRDAVEEMLDHESPTAEKTGGGKPLAGKTRGKGIAVRPDAILADVSEAYGAKGDAPEGFDSQGVSISLFISNHGN</sequence>
<dbReference type="Proteomes" id="UP000053392">
    <property type="component" value="Unassembled WGS sequence"/>
</dbReference>
<organism evidence="2 3">
    <name type="scientific">Cryptococcus deuterogattii Ram5</name>
    <dbReference type="NCBI Taxonomy" id="1296110"/>
    <lineage>
        <taxon>Eukaryota</taxon>
        <taxon>Fungi</taxon>
        <taxon>Dikarya</taxon>
        <taxon>Basidiomycota</taxon>
        <taxon>Agaricomycotina</taxon>
        <taxon>Tremellomycetes</taxon>
        <taxon>Tremellales</taxon>
        <taxon>Cryptococcaceae</taxon>
        <taxon>Cryptococcus</taxon>
        <taxon>Cryptococcus gattii species complex</taxon>
    </lineage>
</organism>
<keyword evidence="3" id="KW-1185">Reference proteome</keyword>
<reference evidence="2 3" key="1">
    <citation type="submission" date="2015-01" db="EMBL/GenBank/DDBJ databases">
        <title>The Genome Sequence of Cryptococcus gattii Ram5.</title>
        <authorList>
            <consortium name="The Broad Institute Genomics Platform"/>
            <person name="Cuomo C."/>
            <person name="Litvintseva A."/>
            <person name="Chen Y."/>
            <person name="Heitman J."/>
            <person name="Sun S."/>
            <person name="Springer D."/>
            <person name="Dromer F."/>
            <person name="Young S."/>
            <person name="Zeng Q."/>
            <person name="Gargeya S."/>
            <person name="Abouelleil A."/>
            <person name="Alvarado L."/>
            <person name="Chapman S.B."/>
            <person name="Gainer-Dewar J."/>
            <person name="Goldberg J."/>
            <person name="Griggs A."/>
            <person name="Gujja S."/>
            <person name="Hansen M."/>
            <person name="Howarth C."/>
            <person name="Imamovic A."/>
            <person name="Larimer J."/>
            <person name="Murphy C."/>
            <person name="Naylor J."/>
            <person name="Pearson M."/>
            <person name="Priest M."/>
            <person name="Roberts A."/>
            <person name="Saif S."/>
            <person name="Shea T."/>
            <person name="Sykes S."/>
            <person name="Wortman J."/>
            <person name="Nusbaum C."/>
            <person name="Birren B."/>
        </authorList>
    </citation>
    <scope>NUCLEOTIDE SEQUENCE [LARGE SCALE GENOMIC DNA]</scope>
    <source>
        <strain evidence="2 3">Ram5</strain>
    </source>
</reference>
<evidence type="ECO:0000256" key="1">
    <source>
        <dbReference type="SAM" id="MobiDB-lite"/>
    </source>
</evidence>
<feature type="region of interest" description="Disordered" evidence="1">
    <location>
        <begin position="14"/>
        <end position="102"/>
    </location>
</feature>
<gene>
    <name evidence="2" type="ORF">I313_06006</name>
</gene>
<dbReference type="AlphaFoldDB" id="A0A0D0US37"/>
<dbReference type="HOGENOM" id="CLU_897193_0_0_1"/>
<feature type="region of interest" description="Disordered" evidence="1">
    <location>
        <begin position="189"/>
        <end position="212"/>
    </location>
</feature>
<dbReference type="EMBL" id="KN847912">
    <property type="protein sequence ID" value="KIR38011.1"/>
    <property type="molecule type" value="Genomic_DNA"/>
</dbReference>
<protein>
    <submittedName>
        <fullName evidence="2">Uncharacterized protein</fullName>
    </submittedName>
</protein>
<name>A0A0D0US37_9TREE</name>
<proteinExistence type="predicted"/>